<reference evidence="2" key="1">
    <citation type="journal article" date="2014" name="Front. Microbiol.">
        <title>High frequency of phylogenetically diverse reductive dehalogenase-homologous genes in deep subseafloor sedimentary metagenomes.</title>
        <authorList>
            <person name="Kawai M."/>
            <person name="Futagami T."/>
            <person name="Toyoda A."/>
            <person name="Takaki Y."/>
            <person name="Nishi S."/>
            <person name="Hori S."/>
            <person name="Arai W."/>
            <person name="Tsubouchi T."/>
            <person name="Morono Y."/>
            <person name="Uchiyama I."/>
            <person name="Ito T."/>
            <person name="Fujiyama A."/>
            <person name="Inagaki F."/>
            <person name="Takami H."/>
        </authorList>
    </citation>
    <scope>NUCLEOTIDE SEQUENCE</scope>
    <source>
        <strain evidence="2">Expedition CK06-06</strain>
    </source>
</reference>
<feature type="non-terminal residue" evidence="2">
    <location>
        <position position="246"/>
    </location>
</feature>
<gene>
    <name evidence="2" type="ORF">S12H4_49386</name>
</gene>
<dbReference type="SUPFAM" id="SSF56349">
    <property type="entry name" value="DNA breaking-rejoining enzymes"/>
    <property type="match status" value="1"/>
</dbReference>
<dbReference type="InterPro" id="IPR013762">
    <property type="entry name" value="Integrase-like_cat_sf"/>
</dbReference>
<name>X1U2G2_9ZZZZ</name>
<evidence type="ECO:0000313" key="2">
    <source>
        <dbReference type="EMBL" id="GAJ11763.1"/>
    </source>
</evidence>
<dbReference type="InterPro" id="IPR011010">
    <property type="entry name" value="DNA_brk_join_enz"/>
</dbReference>
<dbReference type="GO" id="GO:0015074">
    <property type="term" value="P:DNA integration"/>
    <property type="evidence" value="ECO:0007669"/>
    <property type="project" value="InterPro"/>
</dbReference>
<keyword evidence="1" id="KW-0233">DNA recombination</keyword>
<sequence>TLRDFSRWLQKHDYKPKAVRTYVSSIQSYAKYYGYTITAKYINLPTSQPVSQKYPWIINEAYEFIRQLPTVEMQSIATTTLQSGLGPADILKLTYNDIKIEYENEIVPLCFDFGRKKTDIPFMTFIGKMGVEVLREHLKGKRLKLTTLLYTVEDRKIRYHFQQLGKRKLGEYIGWNPCRLYSLRSAFRTLLGDAGLSQDYVEFFMGHHVPEQRRVYVSKTRDGWRKTYSKYEAYLSPENYVRRYEA</sequence>
<comment type="caution">
    <text evidence="2">The sequence shown here is derived from an EMBL/GenBank/DDBJ whole genome shotgun (WGS) entry which is preliminary data.</text>
</comment>
<dbReference type="GO" id="GO:0003677">
    <property type="term" value="F:DNA binding"/>
    <property type="evidence" value="ECO:0007669"/>
    <property type="project" value="InterPro"/>
</dbReference>
<dbReference type="GO" id="GO:0006310">
    <property type="term" value="P:DNA recombination"/>
    <property type="evidence" value="ECO:0007669"/>
    <property type="project" value="UniProtKB-KW"/>
</dbReference>
<evidence type="ECO:0000256" key="1">
    <source>
        <dbReference type="ARBA" id="ARBA00023172"/>
    </source>
</evidence>
<accession>X1U2G2</accession>
<protein>
    <recommendedName>
        <fullName evidence="3">Core-binding (CB) domain-containing protein</fullName>
    </recommendedName>
</protein>
<organism evidence="2">
    <name type="scientific">marine sediment metagenome</name>
    <dbReference type="NCBI Taxonomy" id="412755"/>
    <lineage>
        <taxon>unclassified sequences</taxon>
        <taxon>metagenomes</taxon>
        <taxon>ecological metagenomes</taxon>
    </lineage>
</organism>
<dbReference type="Gene3D" id="1.10.443.10">
    <property type="entry name" value="Intergrase catalytic core"/>
    <property type="match status" value="1"/>
</dbReference>
<evidence type="ECO:0008006" key="3">
    <source>
        <dbReference type="Google" id="ProtNLM"/>
    </source>
</evidence>
<dbReference type="EMBL" id="BARW01030977">
    <property type="protein sequence ID" value="GAJ11763.1"/>
    <property type="molecule type" value="Genomic_DNA"/>
</dbReference>
<feature type="non-terminal residue" evidence="2">
    <location>
        <position position="1"/>
    </location>
</feature>
<proteinExistence type="predicted"/>
<dbReference type="AlphaFoldDB" id="X1U2G2"/>